<dbReference type="EMBL" id="CAWUHD010000076">
    <property type="protein sequence ID" value="CAK7227982.1"/>
    <property type="molecule type" value="Genomic_DNA"/>
</dbReference>
<sequence length="101" mass="11146">MQSGIRTAAGRRNLFGGDPPVDQSPTGYDVDVSPFWQVLLDDAVREGVLNEDEVSLWSKALFEIPAVDGTMDQEVARRVQEEITAKPARPPRAVLTPEQLQ</sequence>
<evidence type="ECO:0000256" key="1">
    <source>
        <dbReference type="SAM" id="MobiDB-lite"/>
    </source>
</evidence>
<feature type="region of interest" description="Disordered" evidence="1">
    <location>
        <begin position="1"/>
        <end position="27"/>
    </location>
</feature>
<name>A0ABP0C7I5_9PEZI</name>
<evidence type="ECO:0000313" key="3">
    <source>
        <dbReference type="Proteomes" id="UP001642482"/>
    </source>
</evidence>
<protein>
    <submittedName>
        <fullName evidence="2">Uncharacterized protein</fullName>
    </submittedName>
</protein>
<dbReference type="Proteomes" id="UP001642482">
    <property type="component" value="Unassembled WGS sequence"/>
</dbReference>
<accession>A0ABP0C7I5</accession>
<keyword evidence="3" id="KW-1185">Reference proteome</keyword>
<proteinExistence type="predicted"/>
<reference evidence="2 3" key="1">
    <citation type="submission" date="2024-01" db="EMBL/GenBank/DDBJ databases">
        <authorList>
            <person name="Allen C."/>
            <person name="Tagirdzhanova G."/>
        </authorList>
    </citation>
    <scope>NUCLEOTIDE SEQUENCE [LARGE SCALE GENOMIC DNA]</scope>
</reference>
<evidence type="ECO:0000313" key="2">
    <source>
        <dbReference type="EMBL" id="CAK7227982.1"/>
    </source>
</evidence>
<feature type="region of interest" description="Disordered" evidence="1">
    <location>
        <begin position="82"/>
        <end position="101"/>
    </location>
</feature>
<organism evidence="2 3">
    <name type="scientific">Sporothrix eucalyptigena</name>
    <dbReference type="NCBI Taxonomy" id="1812306"/>
    <lineage>
        <taxon>Eukaryota</taxon>
        <taxon>Fungi</taxon>
        <taxon>Dikarya</taxon>
        <taxon>Ascomycota</taxon>
        <taxon>Pezizomycotina</taxon>
        <taxon>Sordariomycetes</taxon>
        <taxon>Sordariomycetidae</taxon>
        <taxon>Ophiostomatales</taxon>
        <taxon>Ophiostomataceae</taxon>
        <taxon>Sporothrix</taxon>
    </lineage>
</organism>
<comment type="caution">
    <text evidence="2">The sequence shown here is derived from an EMBL/GenBank/DDBJ whole genome shotgun (WGS) entry which is preliminary data.</text>
</comment>
<gene>
    <name evidence="2" type="ORF">SEUCBS140593_006760</name>
</gene>